<organism evidence="2 3">
    <name type="scientific">Tanacetum coccineum</name>
    <dbReference type="NCBI Taxonomy" id="301880"/>
    <lineage>
        <taxon>Eukaryota</taxon>
        <taxon>Viridiplantae</taxon>
        <taxon>Streptophyta</taxon>
        <taxon>Embryophyta</taxon>
        <taxon>Tracheophyta</taxon>
        <taxon>Spermatophyta</taxon>
        <taxon>Magnoliopsida</taxon>
        <taxon>eudicotyledons</taxon>
        <taxon>Gunneridae</taxon>
        <taxon>Pentapetalae</taxon>
        <taxon>asterids</taxon>
        <taxon>campanulids</taxon>
        <taxon>Asterales</taxon>
        <taxon>Asteraceae</taxon>
        <taxon>Asteroideae</taxon>
        <taxon>Anthemideae</taxon>
        <taxon>Anthemidinae</taxon>
        <taxon>Tanacetum</taxon>
    </lineage>
</organism>
<dbReference type="EMBL" id="BQNB010012472">
    <property type="protein sequence ID" value="GJT03975.1"/>
    <property type="molecule type" value="Genomic_DNA"/>
</dbReference>
<proteinExistence type="predicted"/>
<feature type="region of interest" description="Disordered" evidence="1">
    <location>
        <begin position="199"/>
        <end position="274"/>
    </location>
</feature>
<name>A0ABQ5AMT5_9ASTR</name>
<evidence type="ECO:0000313" key="2">
    <source>
        <dbReference type="EMBL" id="GJT03975.1"/>
    </source>
</evidence>
<reference evidence="2" key="2">
    <citation type="submission" date="2022-01" db="EMBL/GenBank/DDBJ databases">
        <authorList>
            <person name="Yamashiro T."/>
            <person name="Shiraishi A."/>
            <person name="Satake H."/>
            <person name="Nakayama K."/>
        </authorList>
    </citation>
    <scope>NUCLEOTIDE SEQUENCE</scope>
</reference>
<accession>A0ABQ5AMT5</accession>
<keyword evidence="3" id="KW-1185">Reference proteome</keyword>
<evidence type="ECO:0000256" key="1">
    <source>
        <dbReference type="SAM" id="MobiDB-lite"/>
    </source>
</evidence>
<gene>
    <name evidence="2" type="ORF">Tco_0838437</name>
</gene>
<sequence length="492" mass="54003">MAGVHSKWHNWTSLKTRSTETSDGLAAIQALLNNLGQEIKKVNEKVYAAQRPSMEESLTKFMAESAKRHEENSNIIKEIKVSTDAAIRNQGALIKTLEIQIRQMSKVMQERGFGSLPSSIETNPRDHIKSISTAKADSFEIRRIGCGPYAAPPSSDYVPGPEEPDQAPLSLEFVPEPVYPEFIPPEDEAFPAKEQQLLATISPTTDSPRYIANSDLEEDEEDPEEDPTDYPADRGDDDDDDDESSDDDKDDDDVEEDEEHPALADSVPPPPVHHTTARISISAQAPIPFLSKDKAERFLAIPTPPPSPLTLLSSPLLQIPSPPLPISPPLPVSPPLPPASPTYPLGFRAAMIRLRAESPSTSHSPPPIILSHTRAPMAKIRADAPSNYTLAPRSETPPLGIPPLLPISLPTPSPPLLLPSTDRRADRPEIRRDLERDVGYGITVTWYEMLVGMPGAPATDDTELGRRMIKFFTMIRQDTDEIEGGLGVHRDA</sequence>
<dbReference type="Proteomes" id="UP001151760">
    <property type="component" value="Unassembled WGS sequence"/>
</dbReference>
<feature type="compositionally biased region" description="Acidic residues" evidence="1">
    <location>
        <begin position="215"/>
        <end position="228"/>
    </location>
</feature>
<reference evidence="2" key="1">
    <citation type="journal article" date="2022" name="Int. J. Mol. Sci.">
        <title>Draft Genome of Tanacetum Coccineum: Genomic Comparison of Closely Related Tanacetum-Family Plants.</title>
        <authorList>
            <person name="Yamashiro T."/>
            <person name="Shiraishi A."/>
            <person name="Nakayama K."/>
            <person name="Satake H."/>
        </authorList>
    </citation>
    <scope>NUCLEOTIDE SEQUENCE</scope>
</reference>
<protein>
    <submittedName>
        <fullName evidence="2">Uncharacterized protein</fullName>
    </submittedName>
</protein>
<comment type="caution">
    <text evidence="2">The sequence shown here is derived from an EMBL/GenBank/DDBJ whole genome shotgun (WGS) entry which is preliminary data.</text>
</comment>
<feature type="compositionally biased region" description="Acidic residues" evidence="1">
    <location>
        <begin position="235"/>
        <end position="259"/>
    </location>
</feature>
<evidence type="ECO:0000313" key="3">
    <source>
        <dbReference type="Proteomes" id="UP001151760"/>
    </source>
</evidence>